<dbReference type="Gene3D" id="1.10.150.280">
    <property type="entry name" value="AF1531-like domain"/>
    <property type="match status" value="2"/>
</dbReference>
<dbReference type="InterPro" id="IPR010994">
    <property type="entry name" value="RuvA_2-like"/>
</dbReference>
<comment type="caution">
    <text evidence="2">The sequence shown here is derived from an EMBL/GenBank/DDBJ whole genome shotgun (WGS) entry which is preliminary data.</text>
</comment>
<dbReference type="PANTHER" id="PTHR21180:SF32">
    <property type="entry name" value="ENDONUCLEASE_EXONUCLEASE_PHOSPHATASE FAMILY DOMAIN-CONTAINING PROTEIN 1"/>
    <property type="match status" value="1"/>
</dbReference>
<sequence length="305" mass="34784">MLEFLKKYFGSTALQRRTMLVIIACLLLTELYFIYKDQYQVPRPIVFSIDSSAHQRLDAFMKEPPTAQNGALESDSPLPKNSYYSFDPHQGSYDDWKQFSLSDRKITAITNYLKAGGRFQKPTDFAKIYVITESEFQLIHPYLTIPEQPDQRPANAASDSFEKPTYTAYQAKTTFTFSINSISIDSLARFPGISQNMASQILQYGAQLGGFIQVEQLLEVYRMNTVLYTSIQPFVTIDLSLIKPLAINSATADQLAMHPYITRRQSLAIVNYRMQHGPFKEVQDILAIYIINEEFLSKIAGYLVL</sequence>
<keyword evidence="1" id="KW-0472">Membrane</keyword>
<protein>
    <submittedName>
        <fullName evidence="2">Helix-hairpin-helix domain-containing protein</fullName>
    </submittedName>
</protein>
<name>A0A8T4HC30_9SPHI</name>
<proteinExistence type="predicted"/>
<dbReference type="InterPro" id="IPR051675">
    <property type="entry name" value="Endo/Exo/Phosphatase_dom_1"/>
</dbReference>
<gene>
    <name evidence="2" type="ORF">J5U18_04800</name>
</gene>
<accession>A0A8T4HC30</accession>
<feature type="transmembrane region" description="Helical" evidence="1">
    <location>
        <begin position="18"/>
        <end position="35"/>
    </location>
</feature>
<keyword evidence="1" id="KW-1133">Transmembrane helix</keyword>
<dbReference type="PANTHER" id="PTHR21180">
    <property type="entry name" value="ENDONUCLEASE/EXONUCLEASE/PHOSPHATASE FAMILY DOMAIN-CONTAINING PROTEIN 1"/>
    <property type="match status" value="1"/>
</dbReference>
<dbReference type="EMBL" id="JAGKSB010000004">
    <property type="protein sequence ID" value="MBP3942888.1"/>
    <property type="molecule type" value="Genomic_DNA"/>
</dbReference>
<organism evidence="2 3">
    <name type="scientific">Rhinopithecimicrobium faecis</name>
    <dbReference type="NCBI Taxonomy" id="2820698"/>
    <lineage>
        <taxon>Bacteria</taxon>
        <taxon>Pseudomonadati</taxon>
        <taxon>Bacteroidota</taxon>
        <taxon>Sphingobacteriia</taxon>
        <taxon>Sphingobacteriales</taxon>
        <taxon>Sphingobacteriaceae</taxon>
        <taxon>Rhinopithecimicrobium</taxon>
    </lineage>
</organism>
<evidence type="ECO:0000313" key="2">
    <source>
        <dbReference type="EMBL" id="MBP3942888.1"/>
    </source>
</evidence>
<dbReference type="RefSeq" id="WP_353546374.1">
    <property type="nucleotide sequence ID" value="NZ_JAGKSB010000004.1"/>
</dbReference>
<reference evidence="2" key="1">
    <citation type="submission" date="2021-03" db="EMBL/GenBank/DDBJ databases">
        <authorList>
            <person name="Lu T."/>
            <person name="Wang Q."/>
            <person name="Han X."/>
        </authorList>
    </citation>
    <scope>NUCLEOTIDE SEQUENCE</scope>
    <source>
        <strain evidence="2">WQ 2009</strain>
    </source>
</reference>
<keyword evidence="1" id="KW-0812">Transmembrane</keyword>
<dbReference type="SUPFAM" id="SSF47781">
    <property type="entry name" value="RuvA domain 2-like"/>
    <property type="match status" value="3"/>
</dbReference>
<dbReference type="Proteomes" id="UP000679691">
    <property type="component" value="Unassembled WGS sequence"/>
</dbReference>
<dbReference type="AlphaFoldDB" id="A0A8T4HC30"/>
<keyword evidence="3" id="KW-1185">Reference proteome</keyword>
<dbReference type="Pfam" id="PF12836">
    <property type="entry name" value="HHH_3"/>
    <property type="match status" value="2"/>
</dbReference>
<evidence type="ECO:0000313" key="3">
    <source>
        <dbReference type="Proteomes" id="UP000679691"/>
    </source>
</evidence>
<evidence type="ECO:0000256" key="1">
    <source>
        <dbReference type="SAM" id="Phobius"/>
    </source>
</evidence>